<evidence type="ECO:0000313" key="2">
    <source>
        <dbReference type="Proteomes" id="UP001177003"/>
    </source>
</evidence>
<accession>A0AA36ES06</accession>
<dbReference type="EMBL" id="OX465085">
    <property type="protein sequence ID" value="CAI9303865.1"/>
    <property type="molecule type" value="Genomic_DNA"/>
</dbReference>
<name>A0AA36ES06_LACSI</name>
<protein>
    <submittedName>
        <fullName evidence="1">Uncharacterized protein</fullName>
    </submittedName>
</protein>
<gene>
    <name evidence="1" type="ORF">LSALG_LOCUS42280</name>
</gene>
<proteinExistence type="predicted"/>
<organism evidence="1 2">
    <name type="scientific">Lactuca saligna</name>
    <name type="common">Willowleaf lettuce</name>
    <dbReference type="NCBI Taxonomy" id="75948"/>
    <lineage>
        <taxon>Eukaryota</taxon>
        <taxon>Viridiplantae</taxon>
        <taxon>Streptophyta</taxon>
        <taxon>Embryophyta</taxon>
        <taxon>Tracheophyta</taxon>
        <taxon>Spermatophyta</taxon>
        <taxon>Magnoliopsida</taxon>
        <taxon>eudicotyledons</taxon>
        <taxon>Gunneridae</taxon>
        <taxon>Pentapetalae</taxon>
        <taxon>asterids</taxon>
        <taxon>campanulids</taxon>
        <taxon>Asterales</taxon>
        <taxon>Asteraceae</taxon>
        <taxon>Cichorioideae</taxon>
        <taxon>Cichorieae</taxon>
        <taxon>Lactucinae</taxon>
        <taxon>Lactuca</taxon>
    </lineage>
</organism>
<dbReference type="AlphaFoldDB" id="A0AA36ES06"/>
<keyword evidence="2" id="KW-1185">Reference proteome</keyword>
<reference evidence="1" key="1">
    <citation type="submission" date="2023-04" db="EMBL/GenBank/DDBJ databases">
        <authorList>
            <person name="Vijverberg K."/>
            <person name="Xiong W."/>
            <person name="Schranz E."/>
        </authorList>
    </citation>
    <scope>NUCLEOTIDE SEQUENCE</scope>
</reference>
<dbReference type="Proteomes" id="UP001177003">
    <property type="component" value="Chromosome 9"/>
</dbReference>
<evidence type="ECO:0000313" key="1">
    <source>
        <dbReference type="EMBL" id="CAI9303865.1"/>
    </source>
</evidence>
<sequence>MLVQHLKTINPIIETGVLLSHLKTKTKKVSKQNVKSSSKSLPPIVVKESKKHEFSEPAPIIAKKLEVTQPEATVLPSKSGVLKKLKKKARKSSPTYTVKPEVTRKVVIFREVQDPVSPISNKQRAEDMAKHFMRNQKQKLRKLVINDESTKEEDTPESLVLDYPITSNVETSDPIPTSVVYKKASTPRQILITTPPVSIVETSQDQGTFYLVVSSTFDNSTLDTSNSLPTFFVL</sequence>